<dbReference type="HOGENOM" id="CLU_024630_1_0_11"/>
<dbReference type="Proteomes" id="UP000008221">
    <property type="component" value="Chromosome"/>
</dbReference>
<feature type="coiled-coil region" evidence="1">
    <location>
        <begin position="97"/>
        <end position="146"/>
    </location>
</feature>
<sequence>MQGERQGMGIETQWGRIAPDGTVYVKTRDGERVVGSWQAGSLEDGLAHFVRRYEDLATEVGLLETRFASGTASPSTTLVAAKRLRESLPTANVVGDLDALDSRLSQLIDAAAAKREEEREARRLAAHQATEAKRALVEQAEELAQSTQWKKAGDRLREIADQWREIKGADRKAEAELWKRFAAARSEFNRRRGEYFSRLEQERKDIIARKEKLIAEAESLAQSSDWTTAGNRFRTLMTEWKNAGHVNRDTESALWQRFRAAQETFYSRRAEALAQRDEEQRANQAAREALLAEAETVDVNGDPDALQTKLRDLQRRWAQIGRAPRDVSADLDKRFDTLVARIRNAIDEQRRAAAVSSSPLVIRLRESVAKLERKIDRARQAGRTAEVDQLEAQLATQREWLARTLHH</sequence>
<evidence type="ECO:0000313" key="3">
    <source>
        <dbReference type="Proteomes" id="UP000008221"/>
    </source>
</evidence>
<evidence type="ECO:0008006" key="4">
    <source>
        <dbReference type="Google" id="ProtNLM"/>
    </source>
</evidence>
<dbReference type="eggNOG" id="COG1196">
    <property type="taxonomic scope" value="Bacteria"/>
</dbReference>
<gene>
    <name evidence="2" type="ordered locus">Acel_1486</name>
</gene>
<evidence type="ECO:0000256" key="1">
    <source>
        <dbReference type="SAM" id="Coils"/>
    </source>
</evidence>
<feature type="coiled-coil region" evidence="1">
    <location>
        <begin position="361"/>
        <end position="388"/>
    </location>
</feature>
<dbReference type="KEGG" id="ace:Acel_1486"/>
<proteinExistence type="predicted"/>
<dbReference type="AlphaFoldDB" id="A0LUZ8"/>
<dbReference type="STRING" id="351607.Acel_1486"/>
<dbReference type="EMBL" id="CP000481">
    <property type="protein sequence ID" value="ABK53258.1"/>
    <property type="molecule type" value="Genomic_DNA"/>
</dbReference>
<reference evidence="2 3" key="1">
    <citation type="journal article" date="2009" name="Genome Res.">
        <title>Complete genome of the cellulolytic thermophile Acidothermus cellulolyticus 11B provides insights into its ecophysiological and evolutionary adaptations.</title>
        <authorList>
            <person name="Barabote R.D."/>
            <person name="Xie G."/>
            <person name="Leu D.H."/>
            <person name="Normand P."/>
            <person name="Necsulea A."/>
            <person name="Daubin V."/>
            <person name="Medigue C."/>
            <person name="Adney W.S."/>
            <person name="Xu X.C."/>
            <person name="Lapidus A."/>
            <person name="Parales R.E."/>
            <person name="Detter C."/>
            <person name="Pujic P."/>
            <person name="Bruce D."/>
            <person name="Lavire C."/>
            <person name="Challacombe J.F."/>
            <person name="Brettin T.S."/>
            <person name="Berry A.M."/>
        </authorList>
    </citation>
    <scope>NUCLEOTIDE SEQUENCE [LARGE SCALE GENOMIC DNA]</scope>
    <source>
        <strain evidence="3">ATCC 43068 / DSM 8971 / 11B</strain>
    </source>
</reference>
<organism evidence="2 3">
    <name type="scientific">Acidothermus cellulolyticus (strain ATCC 43068 / DSM 8971 / 11B)</name>
    <dbReference type="NCBI Taxonomy" id="351607"/>
    <lineage>
        <taxon>Bacteria</taxon>
        <taxon>Bacillati</taxon>
        <taxon>Actinomycetota</taxon>
        <taxon>Actinomycetes</taxon>
        <taxon>Acidothermales</taxon>
        <taxon>Acidothermaceae</taxon>
        <taxon>Acidothermus</taxon>
    </lineage>
</organism>
<accession>A0LUZ8</accession>
<protein>
    <recommendedName>
        <fullName evidence="4">DUF349 domain-containing protein</fullName>
    </recommendedName>
</protein>
<keyword evidence="3" id="KW-1185">Reference proteome</keyword>
<dbReference type="InterPro" id="IPR007139">
    <property type="entry name" value="DUF349"/>
</dbReference>
<keyword evidence="1" id="KW-0175">Coiled coil</keyword>
<name>A0LUZ8_ACIC1</name>
<evidence type="ECO:0000313" key="2">
    <source>
        <dbReference type="EMBL" id="ABK53258.1"/>
    </source>
</evidence>
<dbReference type="Pfam" id="PF03993">
    <property type="entry name" value="DUF349"/>
    <property type="match status" value="3"/>
</dbReference>
<dbReference type="InParanoid" id="A0LUZ8"/>
<dbReference type="SMR" id="A0LUZ8"/>